<keyword evidence="1" id="KW-0732">Signal</keyword>
<name>A0A8H5G8J4_9AGAR</name>
<comment type="caution">
    <text evidence="3">The sequence shown here is derived from an EMBL/GenBank/DDBJ whole genome shotgun (WGS) entry which is preliminary data.</text>
</comment>
<organism evidence="3 4">
    <name type="scientific">Tetrapyrgos nigripes</name>
    <dbReference type="NCBI Taxonomy" id="182062"/>
    <lineage>
        <taxon>Eukaryota</taxon>
        <taxon>Fungi</taxon>
        <taxon>Dikarya</taxon>
        <taxon>Basidiomycota</taxon>
        <taxon>Agaricomycotina</taxon>
        <taxon>Agaricomycetes</taxon>
        <taxon>Agaricomycetidae</taxon>
        <taxon>Agaricales</taxon>
        <taxon>Marasmiineae</taxon>
        <taxon>Marasmiaceae</taxon>
        <taxon>Tetrapyrgos</taxon>
    </lineage>
</organism>
<evidence type="ECO:0000259" key="2">
    <source>
        <dbReference type="Pfam" id="PF12770"/>
    </source>
</evidence>
<sequence length="253" mass="27886">MCYMITLQKIVFLILHGALAFPPIHAAGIYNSKDFSKSIKLSNFAVSSYTMTLSAMLNSGHKTQQDPREDPKVLIISQPATPGLSCLPGTEEEVKVIQKYMQPKHSCHLNHTKALIATVRSKMSKHEIVHLTCHGIQDLKNPLDSTFALYDGRLKLQDLMSLSLEKAELTFLSACQTAAGDENLPEEAVHLTAGMLAIGYLSVIATMWSIRDRDAPKVANKVYESLLGHRGELETCNPRQSAAYALHVAVEDL</sequence>
<dbReference type="EMBL" id="JAACJM010000044">
    <property type="protein sequence ID" value="KAF5360190.1"/>
    <property type="molecule type" value="Genomic_DNA"/>
</dbReference>
<evidence type="ECO:0000313" key="3">
    <source>
        <dbReference type="EMBL" id="KAF5360190.1"/>
    </source>
</evidence>
<evidence type="ECO:0000313" key="4">
    <source>
        <dbReference type="Proteomes" id="UP000559256"/>
    </source>
</evidence>
<dbReference type="AlphaFoldDB" id="A0A8H5G8J4"/>
<accession>A0A8H5G8J4</accession>
<dbReference type="Pfam" id="PF12770">
    <property type="entry name" value="CHAT"/>
    <property type="match status" value="1"/>
</dbReference>
<keyword evidence="4" id="KW-1185">Reference proteome</keyword>
<evidence type="ECO:0000256" key="1">
    <source>
        <dbReference type="SAM" id="SignalP"/>
    </source>
</evidence>
<gene>
    <name evidence="3" type="ORF">D9758_011355</name>
</gene>
<feature type="domain" description="CHAT" evidence="2">
    <location>
        <begin position="11"/>
        <end position="232"/>
    </location>
</feature>
<dbReference type="Proteomes" id="UP000559256">
    <property type="component" value="Unassembled WGS sequence"/>
</dbReference>
<feature type="chain" id="PRO_5034500738" description="CHAT domain-containing protein" evidence="1">
    <location>
        <begin position="21"/>
        <end position="253"/>
    </location>
</feature>
<reference evidence="3 4" key="1">
    <citation type="journal article" date="2020" name="ISME J.">
        <title>Uncovering the hidden diversity of litter-decomposition mechanisms in mushroom-forming fungi.</title>
        <authorList>
            <person name="Floudas D."/>
            <person name="Bentzer J."/>
            <person name="Ahren D."/>
            <person name="Johansson T."/>
            <person name="Persson P."/>
            <person name="Tunlid A."/>
        </authorList>
    </citation>
    <scope>NUCLEOTIDE SEQUENCE [LARGE SCALE GENOMIC DNA]</scope>
    <source>
        <strain evidence="3 4">CBS 291.85</strain>
    </source>
</reference>
<feature type="signal peptide" evidence="1">
    <location>
        <begin position="1"/>
        <end position="20"/>
    </location>
</feature>
<proteinExistence type="predicted"/>
<protein>
    <recommendedName>
        <fullName evidence="2">CHAT domain-containing protein</fullName>
    </recommendedName>
</protein>
<dbReference type="OrthoDB" id="9991317at2759"/>
<dbReference type="InterPro" id="IPR024983">
    <property type="entry name" value="CHAT_dom"/>
</dbReference>